<dbReference type="InterPro" id="IPR013210">
    <property type="entry name" value="LRR_N_plant-typ"/>
</dbReference>
<dbReference type="InterPro" id="IPR046956">
    <property type="entry name" value="RLP23-like"/>
</dbReference>
<feature type="domain" description="Leucine-rich repeat-containing N-terminal plant-type" evidence="12">
    <location>
        <begin position="44"/>
        <end position="81"/>
    </location>
</feature>
<keyword evidence="6" id="KW-0732">Signal</keyword>
<comment type="similarity">
    <text evidence="2">Belongs to the RLP family.</text>
</comment>
<evidence type="ECO:0000259" key="12">
    <source>
        <dbReference type="Pfam" id="PF08263"/>
    </source>
</evidence>
<dbReference type="FunFam" id="3.80.10.10:FF:000383">
    <property type="entry name" value="Leucine-rich repeat receptor protein kinase EMS1"/>
    <property type="match status" value="1"/>
</dbReference>
<dbReference type="EnsemblPlants" id="EMT28989">
    <property type="protein sequence ID" value="EMT28989"/>
    <property type="gene ID" value="F775_13586"/>
</dbReference>
<dbReference type="InterPro" id="IPR032675">
    <property type="entry name" value="LRR_dom_sf"/>
</dbReference>
<evidence type="ECO:0000256" key="6">
    <source>
        <dbReference type="ARBA" id="ARBA00022729"/>
    </source>
</evidence>
<comment type="subcellular location">
    <subcellularLocation>
        <location evidence="1">Cell membrane</location>
        <topology evidence="1">Single-pass type I membrane protein</topology>
    </subcellularLocation>
</comment>
<evidence type="ECO:0000256" key="2">
    <source>
        <dbReference type="ARBA" id="ARBA00009592"/>
    </source>
</evidence>
<keyword evidence="7" id="KW-0677">Repeat</keyword>
<keyword evidence="5" id="KW-0812">Transmembrane</keyword>
<dbReference type="FunFam" id="3.80.10.10:FF:000649">
    <property type="entry name" value="Leucine Rich Repeat family protein"/>
    <property type="match status" value="1"/>
</dbReference>
<evidence type="ECO:0000256" key="8">
    <source>
        <dbReference type="ARBA" id="ARBA00022989"/>
    </source>
</evidence>
<evidence type="ECO:0000256" key="10">
    <source>
        <dbReference type="ARBA" id="ARBA00023180"/>
    </source>
</evidence>
<dbReference type="SUPFAM" id="SSF52058">
    <property type="entry name" value="L domain-like"/>
    <property type="match status" value="2"/>
</dbReference>
<dbReference type="PROSITE" id="PS51450">
    <property type="entry name" value="LRR"/>
    <property type="match status" value="1"/>
</dbReference>
<dbReference type="InterPro" id="IPR001611">
    <property type="entry name" value="Leu-rich_rpt"/>
</dbReference>
<dbReference type="PANTHER" id="PTHR48063:SF86">
    <property type="entry name" value="LEUCINE-RICH REPEAT-CONTAINING N-TERMINAL PLANT-TYPE DOMAIN-CONTAINING PROTEIN"/>
    <property type="match status" value="1"/>
</dbReference>
<proteinExistence type="inferred from homology"/>
<name>M8C3Z8_AEGTA</name>
<reference evidence="13" key="1">
    <citation type="submission" date="2015-06" db="UniProtKB">
        <authorList>
            <consortium name="EnsemblPlants"/>
        </authorList>
    </citation>
    <scope>IDENTIFICATION</scope>
</reference>
<dbReference type="Pfam" id="PF13855">
    <property type="entry name" value="LRR_8"/>
    <property type="match status" value="2"/>
</dbReference>
<keyword evidence="8" id="KW-1133">Transmembrane helix</keyword>
<evidence type="ECO:0000259" key="11">
    <source>
        <dbReference type="Pfam" id="PF00078"/>
    </source>
</evidence>
<evidence type="ECO:0000313" key="13">
    <source>
        <dbReference type="EnsemblPlants" id="EMT28989"/>
    </source>
</evidence>
<dbReference type="InterPro" id="IPR000477">
    <property type="entry name" value="RT_dom"/>
</dbReference>
<evidence type="ECO:0000256" key="4">
    <source>
        <dbReference type="ARBA" id="ARBA00022614"/>
    </source>
</evidence>
<keyword evidence="10" id="KW-0325">Glycoprotein</keyword>
<dbReference type="FunFam" id="3.80.10.10:FF:000095">
    <property type="entry name" value="LRR receptor-like serine/threonine-protein kinase GSO1"/>
    <property type="match status" value="1"/>
</dbReference>
<organism evidence="13">
    <name type="scientific">Aegilops tauschii</name>
    <name type="common">Tausch's goatgrass</name>
    <name type="synonym">Aegilops squarrosa</name>
    <dbReference type="NCBI Taxonomy" id="37682"/>
    <lineage>
        <taxon>Eukaryota</taxon>
        <taxon>Viridiplantae</taxon>
        <taxon>Streptophyta</taxon>
        <taxon>Embryophyta</taxon>
        <taxon>Tracheophyta</taxon>
        <taxon>Spermatophyta</taxon>
        <taxon>Magnoliopsida</taxon>
        <taxon>Liliopsida</taxon>
        <taxon>Poales</taxon>
        <taxon>Poaceae</taxon>
        <taxon>BOP clade</taxon>
        <taxon>Pooideae</taxon>
        <taxon>Triticodae</taxon>
        <taxon>Triticeae</taxon>
        <taxon>Triticinae</taxon>
        <taxon>Aegilops</taxon>
    </lineage>
</organism>
<evidence type="ECO:0000256" key="7">
    <source>
        <dbReference type="ARBA" id="ARBA00022737"/>
    </source>
</evidence>
<keyword evidence="4" id="KW-0433">Leucine-rich repeat</keyword>
<evidence type="ECO:0000256" key="1">
    <source>
        <dbReference type="ARBA" id="ARBA00004251"/>
    </source>
</evidence>
<dbReference type="Pfam" id="PF13516">
    <property type="entry name" value="LRR_6"/>
    <property type="match status" value="1"/>
</dbReference>
<dbReference type="Pfam" id="PF00560">
    <property type="entry name" value="LRR_1"/>
    <property type="match status" value="7"/>
</dbReference>
<keyword evidence="9" id="KW-0472">Membrane</keyword>
<accession>M8C3Z8</accession>
<evidence type="ECO:0000256" key="9">
    <source>
        <dbReference type="ARBA" id="ARBA00023136"/>
    </source>
</evidence>
<dbReference type="PANTHER" id="PTHR48063">
    <property type="entry name" value="LRR RECEPTOR-LIKE KINASE"/>
    <property type="match status" value="1"/>
</dbReference>
<sequence length="1034" mass="114374">MATATRSAPGAASCLLIVLATTTLSMATSSSYAGETSSRSCIAAERAALLSFKTGMTSDPAKRLDSWRGHDCCQWSGVTCNNRTGHVVELSLRNAFIKDDTNFVWCMPHGESGGLEGKISSSLLALQHLKHLDLSGNNLGGVGVTIPKFLGSIKSLTYLNLACMNFDGGVPPQLGNLSRLLHLNLEATVFSHTLLHSDDISWLSRLGLLRSLDMSGVNLSTIPDWVGVVTLVPSLEVLQLSQCGLSLQHEPRLHSNLSSLQVLDLYSNRIDTLNPTYWFWDVLIIKELDLSSNKIVGQLPDAIGNMTSLQTLRLGDNYLSGVKSELFGNLCNLSWLELWSNEIDQDMSDFMEGFPVCTKSKLRSLDLSATNLTGRIPSSIKQWKNLSDLQLSENRLVGSIPLGIGKMTNLRSLILNNNQLNGSVSEEHFANLVNLMELSLSHNPVHITISSNWIPTFNLEVADFANTKMGPHFPLWLKGQKDIWDLDISYTGIVDLVPDWFWTVLSNVSYVNISCNQISGRLPATLEFMTSAQMLDLNSNDFTGLLPLLPESLLFLDISRNSLSGPLPQDFGAPMLTELVLFANHINGTIPIYICQLQYMRVLDLSENLLVGQLPQCSKGRDDKEELNTTVDPGNRQLSALILHSNSLSGEFPEFLQYSPLLTLLDLSHNKFEGELPTWTSGKLPYLSFLLLRHNMFSGSIPLELTEQVHLQFLDIANNRISGAIPRGLANLKAIAQYSKIRSDNPLESKFGGTGVDNHIEAIKYDDSQQIVMKGQQLYYTSAIVYMVGLDFSCNNLLGEIPEEIASLFGLKLLNVSHNQFTGKIPDKIGLLRRLESLDLSFNELYGEIPWSLTDITTLSHLNLSYNNLSGRIPSGSQLQTLSDSESMYIGNNYLCGPPLSMSCSRPEVTEDHHEVILPHTTESQNLWCYRIFKGLVFKIDYEKAYDKVNLDFLYELLAIRGFGPRWIGWIRNITQGGSVGVKLNGEESDFFLTGKGLRQGDPAAPLLFNLVVDVFSRMLVKGGAIWANPGAMS</sequence>
<protein>
    <submittedName>
        <fullName evidence="13">LRR receptor-like serine/threonine-protein kinase GSO2</fullName>
    </submittedName>
</protein>
<dbReference type="AlphaFoldDB" id="M8C3Z8"/>
<dbReference type="Pfam" id="PF00078">
    <property type="entry name" value="RVT_1"/>
    <property type="match status" value="1"/>
</dbReference>
<dbReference type="InterPro" id="IPR003591">
    <property type="entry name" value="Leu-rich_rpt_typical-subtyp"/>
</dbReference>
<keyword evidence="3" id="KW-1003">Cell membrane</keyword>
<dbReference type="Pfam" id="PF08263">
    <property type="entry name" value="LRRNT_2"/>
    <property type="match status" value="1"/>
</dbReference>
<evidence type="ECO:0000256" key="5">
    <source>
        <dbReference type="ARBA" id="ARBA00022692"/>
    </source>
</evidence>
<dbReference type="SMART" id="SM00369">
    <property type="entry name" value="LRR_TYP"/>
    <property type="match status" value="7"/>
</dbReference>
<dbReference type="Gene3D" id="3.80.10.10">
    <property type="entry name" value="Ribonuclease Inhibitor"/>
    <property type="match status" value="4"/>
</dbReference>
<feature type="domain" description="Reverse transcriptase" evidence="11">
    <location>
        <begin position="937"/>
        <end position="1020"/>
    </location>
</feature>
<dbReference type="GO" id="GO:0005886">
    <property type="term" value="C:plasma membrane"/>
    <property type="evidence" value="ECO:0007669"/>
    <property type="project" value="UniProtKB-SubCell"/>
</dbReference>
<evidence type="ECO:0000256" key="3">
    <source>
        <dbReference type="ARBA" id="ARBA00022475"/>
    </source>
</evidence>